<organism evidence="7 8">
    <name type="scientific">Ogataea polymorpha</name>
    <dbReference type="NCBI Taxonomy" id="460523"/>
    <lineage>
        <taxon>Eukaryota</taxon>
        <taxon>Fungi</taxon>
        <taxon>Dikarya</taxon>
        <taxon>Ascomycota</taxon>
        <taxon>Saccharomycotina</taxon>
        <taxon>Pichiomycetes</taxon>
        <taxon>Pichiales</taxon>
        <taxon>Pichiaceae</taxon>
        <taxon>Ogataea</taxon>
    </lineage>
</organism>
<dbReference type="EMBL" id="JAEUBD010001266">
    <property type="protein sequence ID" value="KAH3662680.1"/>
    <property type="molecule type" value="Genomic_DNA"/>
</dbReference>
<comment type="function">
    <text evidence="5">Involved in DNA double-strand break (DSB) repair and recombination. Promotes the annealing of complementary single-stranded DNA and by stimulation of the RAD51 recombinase.</text>
</comment>
<keyword evidence="8" id="KW-1185">Reference proteome</keyword>
<evidence type="ECO:0000256" key="6">
    <source>
        <dbReference type="ARBA" id="ARBA00041062"/>
    </source>
</evidence>
<evidence type="ECO:0000256" key="3">
    <source>
        <dbReference type="ARBA" id="ARBA00023172"/>
    </source>
</evidence>
<dbReference type="GO" id="GO:0006312">
    <property type="term" value="P:mitotic recombination"/>
    <property type="evidence" value="ECO:0007669"/>
    <property type="project" value="TreeGrafter"/>
</dbReference>
<dbReference type="GO" id="GO:0000724">
    <property type="term" value="P:double-strand break repair via homologous recombination"/>
    <property type="evidence" value="ECO:0007669"/>
    <property type="project" value="TreeGrafter"/>
</dbReference>
<dbReference type="InterPro" id="IPR041247">
    <property type="entry name" value="Rad52_fam"/>
</dbReference>
<name>A0A9P8P057_9ASCO</name>
<dbReference type="InterPro" id="IPR007232">
    <property type="entry name" value="Rad52_Rad59_Rad22"/>
</dbReference>
<protein>
    <recommendedName>
        <fullName evidence="6">DNA repair and recombination protein RAD52</fullName>
    </recommendedName>
</protein>
<dbReference type="Proteomes" id="UP000788993">
    <property type="component" value="Unassembled WGS sequence"/>
</dbReference>
<evidence type="ECO:0000256" key="2">
    <source>
        <dbReference type="ARBA" id="ARBA00022763"/>
    </source>
</evidence>
<accession>A0A9P8P057</accession>
<dbReference type="OrthoDB" id="206565at2759"/>
<dbReference type="SUPFAM" id="SSF54768">
    <property type="entry name" value="dsRNA-binding domain-like"/>
    <property type="match status" value="1"/>
</dbReference>
<reference evidence="7" key="2">
    <citation type="submission" date="2021-01" db="EMBL/GenBank/DDBJ databases">
        <authorList>
            <person name="Schikora-Tamarit M.A."/>
        </authorList>
    </citation>
    <scope>NUCLEOTIDE SEQUENCE</scope>
    <source>
        <strain evidence="7">NCAIM Y.01608</strain>
    </source>
</reference>
<dbReference type="PANTHER" id="PTHR12132:SF1">
    <property type="entry name" value="DNA REPAIR PROTEIN RAD52 HOMOLOG"/>
    <property type="match status" value="1"/>
</dbReference>
<evidence type="ECO:0000256" key="4">
    <source>
        <dbReference type="ARBA" id="ARBA00023204"/>
    </source>
</evidence>
<dbReference type="Pfam" id="PF04098">
    <property type="entry name" value="Rad52_Rad22"/>
    <property type="match status" value="1"/>
</dbReference>
<dbReference type="InterPro" id="IPR042525">
    <property type="entry name" value="Rad52_Rad59_Rad22_sf"/>
</dbReference>
<comment type="similarity">
    <text evidence="1">Belongs to the RAD52 family.</text>
</comment>
<keyword evidence="3" id="KW-0233">DNA recombination</keyword>
<evidence type="ECO:0000256" key="1">
    <source>
        <dbReference type="ARBA" id="ARBA00006638"/>
    </source>
</evidence>
<evidence type="ECO:0000313" key="8">
    <source>
        <dbReference type="Proteomes" id="UP000788993"/>
    </source>
</evidence>
<dbReference type="GO" id="GO:0005634">
    <property type="term" value="C:nucleus"/>
    <property type="evidence" value="ECO:0007669"/>
    <property type="project" value="TreeGrafter"/>
</dbReference>
<comment type="caution">
    <text evidence="7">The sequence shown here is derived from an EMBL/GenBank/DDBJ whole genome shotgun (WGS) entry which is preliminary data.</text>
</comment>
<gene>
    <name evidence="7" type="ORF">OGATHE_004255</name>
</gene>
<keyword evidence="4" id="KW-0234">DNA repair</keyword>
<reference evidence="7" key="1">
    <citation type="journal article" date="2021" name="Open Biol.">
        <title>Shared evolutionary footprints suggest mitochondrial oxidative damage underlies multiple complex I losses in fungi.</title>
        <authorList>
            <person name="Schikora-Tamarit M.A."/>
            <person name="Marcet-Houben M."/>
            <person name="Nosek J."/>
            <person name="Gabaldon T."/>
        </authorList>
    </citation>
    <scope>NUCLEOTIDE SEQUENCE</scope>
    <source>
        <strain evidence="7">NCAIM Y.01608</strain>
    </source>
</reference>
<keyword evidence="2" id="KW-0227">DNA damage</keyword>
<dbReference type="Gene3D" id="3.30.390.80">
    <property type="entry name" value="DNA repair protein Rad52/59/22"/>
    <property type="match status" value="1"/>
</dbReference>
<dbReference type="PANTHER" id="PTHR12132">
    <property type="entry name" value="DNA REPAIR AND RECOMBINATION PROTEIN RAD52, RAD59"/>
    <property type="match status" value="1"/>
</dbReference>
<dbReference type="AlphaFoldDB" id="A0A9P8P057"/>
<evidence type="ECO:0000256" key="5">
    <source>
        <dbReference type="ARBA" id="ARBA00037138"/>
    </source>
</evidence>
<evidence type="ECO:0000313" key="7">
    <source>
        <dbReference type="EMBL" id="KAH3662680.1"/>
    </source>
</evidence>
<dbReference type="GO" id="GO:0045002">
    <property type="term" value="P:double-strand break repair via single-strand annealing"/>
    <property type="evidence" value="ECO:0007669"/>
    <property type="project" value="TreeGrafter"/>
</dbReference>
<sequence>MYLIRTETERFHRERHGLLTRRSLEQQYEEEASRPPSEEAGLQFFPDITGWDIIEIQEWAGCVDLKPASVWSVGAINTFYHLLERRSNEKQKFGHLRGFALFTNAPINAIIEIANKSFGFNQWESSLVEDTGRIVRYKKHEFNDERGYRYDLEYAIDTYLRLADGTVARKTGFGVAQWMPSKGLAFSYAKKQAATDGLKACFYAMVALLEQYEEKLVEGYYD</sequence>
<proteinExistence type="inferred from homology"/>